<evidence type="ECO:0000313" key="2">
    <source>
        <dbReference type="EMBL" id="KOO33962.1"/>
    </source>
</evidence>
<dbReference type="Proteomes" id="UP000037460">
    <property type="component" value="Unassembled WGS sequence"/>
</dbReference>
<accession>A0A0M0K5W2</accession>
<reference evidence="3" key="1">
    <citation type="journal article" date="2015" name="PLoS Genet.">
        <title>Genome Sequence and Transcriptome Analyses of Chrysochromulina tobin: Metabolic Tools for Enhanced Algal Fitness in the Prominent Order Prymnesiales (Haptophyceae).</title>
        <authorList>
            <person name="Hovde B.T."/>
            <person name="Deodato C.R."/>
            <person name="Hunsperger H.M."/>
            <person name="Ryken S.A."/>
            <person name="Yost W."/>
            <person name="Jha R.K."/>
            <person name="Patterson J."/>
            <person name="Monnat R.J. Jr."/>
            <person name="Barlow S.B."/>
            <person name="Starkenburg S.R."/>
            <person name="Cattolico R.A."/>
        </authorList>
    </citation>
    <scope>NUCLEOTIDE SEQUENCE</scope>
    <source>
        <strain evidence="3">CCMP291</strain>
    </source>
</reference>
<protein>
    <submittedName>
        <fullName evidence="2">Uncharacterized protein</fullName>
    </submittedName>
</protein>
<name>A0A0M0K5W2_9EUKA</name>
<organism evidence="2 3">
    <name type="scientific">Chrysochromulina tobinii</name>
    <dbReference type="NCBI Taxonomy" id="1460289"/>
    <lineage>
        <taxon>Eukaryota</taxon>
        <taxon>Haptista</taxon>
        <taxon>Haptophyta</taxon>
        <taxon>Prymnesiophyceae</taxon>
        <taxon>Prymnesiales</taxon>
        <taxon>Chrysochromulinaceae</taxon>
        <taxon>Chrysochromulina</taxon>
    </lineage>
</organism>
<comment type="caution">
    <text evidence="2">The sequence shown here is derived from an EMBL/GenBank/DDBJ whole genome shotgun (WGS) entry which is preliminary data.</text>
</comment>
<feature type="region of interest" description="Disordered" evidence="1">
    <location>
        <begin position="154"/>
        <end position="175"/>
    </location>
</feature>
<dbReference type="EMBL" id="JWZX01001370">
    <property type="protein sequence ID" value="KOO33962.1"/>
    <property type="molecule type" value="Genomic_DNA"/>
</dbReference>
<sequence>MAKAATLQPSTTALSSALREIERSHQAEQAARQAAADATAARALEAEATAAAEAELAQQRREVHRQLRAADAARRSVTLRSAVDGALLREALAEAEDECSRVHAELRKVQRSSLDAAQRSSFDAAQRNETRAAVRAQCDRVIELASAAVIAASPSDHRPALQSGRSPPRRTAVDGVGFASPAAAWPPYSAAAEYHEEPAPAHAPTEAWLNSLMARHEAAHDERLSEDAHRRAEEISGELEVAKAAAAAADASARTLAMELSNAREASSALELKMQRLQNEVALEAQARRQAGAASERERSAAQRAALLCLGLSLNEEESHWAAERHARRIESVMSKGETMRAMAEAAEERSKRHELEQTLGARIAQVMAADDD</sequence>
<feature type="compositionally biased region" description="Polar residues" evidence="1">
    <location>
        <begin position="111"/>
        <end position="123"/>
    </location>
</feature>
<proteinExistence type="predicted"/>
<dbReference type="AlphaFoldDB" id="A0A0M0K5W2"/>
<gene>
    <name evidence="2" type="ORF">Ctob_009205</name>
</gene>
<evidence type="ECO:0000313" key="3">
    <source>
        <dbReference type="Proteomes" id="UP000037460"/>
    </source>
</evidence>
<feature type="region of interest" description="Disordered" evidence="1">
    <location>
        <begin position="109"/>
        <end position="129"/>
    </location>
</feature>
<evidence type="ECO:0000256" key="1">
    <source>
        <dbReference type="SAM" id="MobiDB-lite"/>
    </source>
</evidence>
<keyword evidence="3" id="KW-1185">Reference proteome</keyword>